<evidence type="ECO:0000259" key="9">
    <source>
        <dbReference type="Pfam" id="PF12821"/>
    </source>
</evidence>
<dbReference type="PANTHER" id="PTHR34390:SF1">
    <property type="entry name" value="SUCCINATE TRANSPORTER SUBUNIT YJJB-RELATED"/>
    <property type="match status" value="1"/>
</dbReference>
<keyword evidence="2" id="KW-1003">Cell membrane</keyword>
<dbReference type="PANTHER" id="PTHR34390">
    <property type="entry name" value="UPF0442 PROTEIN YJJB-RELATED"/>
    <property type="match status" value="1"/>
</dbReference>
<dbReference type="Pfam" id="PF12821">
    <property type="entry name" value="ThrE_2"/>
    <property type="match status" value="1"/>
</dbReference>
<evidence type="ECO:0000256" key="4">
    <source>
        <dbReference type="ARBA" id="ARBA00022692"/>
    </source>
</evidence>
<organism evidence="10 11">
    <name type="scientific">Flavobacterium succinicans</name>
    <dbReference type="NCBI Taxonomy" id="29536"/>
    <lineage>
        <taxon>Bacteria</taxon>
        <taxon>Pseudomonadati</taxon>
        <taxon>Bacteroidota</taxon>
        <taxon>Flavobacteriia</taxon>
        <taxon>Flavobacteriales</taxon>
        <taxon>Flavobacteriaceae</taxon>
        <taxon>Flavobacterium</taxon>
    </lineage>
</organism>
<reference evidence="11" key="1">
    <citation type="submission" date="2016-10" db="EMBL/GenBank/DDBJ databases">
        <authorList>
            <person name="Varghese N."/>
            <person name="Submissions S."/>
        </authorList>
    </citation>
    <scope>NUCLEOTIDE SEQUENCE [LARGE SCALE GENOMIC DNA]</scope>
    <source>
        <strain evidence="11">DSM 4002</strain>
    </source>
</reference>
<proteinExistence type="inferred from homology"/>
<protein>
    <submittedName>
        <fullName evidence="10">Uncharacterized membrane protein YjjB, DUF3815 family</fullName>
    </submittedName>
</protein>
<evidence type="ECO:0000256" key="1">
    <source>
        <dbReference type="ARBA" id="ARBA00004651"/>
    </source>
</evidence>
<feature type="transmembrane region" description="Helical" evidence="8">
    <location>
        <begin position="128"/>
        <end position="148"/>
    </location>
</feature>
<dbReference type="RefSeq" id="WP_024979977.1">
    <property type="nucleotide sequence ID" value="NZ_CBCRUM010000003.1"/>
</dbReference>
<evidence type="ECO:0000313" key="11">
    <source>
        <dbReference type="Proteomes" id="UP000182961"/>
    </source>
</evidence>
<sequence length="162" mass="17484">MDILALLEKGIWLGCAALGFGMLFNVPKRALFPIYLIGALGGLMKFFMLEFEIGIVLAVLCGASLIGFLSVFAAHNFKCPPVTFSIPAVIPMIPGLFAYKSMIGVIKLTSEKDPTEYTKVFFEALNNGLTALFVLIVLATGVAVPLLVSRKATVKRLQANDK</sequence>
<evidence type="ECO:0000313" key="10">
    <source>
        <dbReference type="EMBL" id="SFM93797.1"/>
    </source>
</evidence>
<comment type="subcellular location">
    <subcellularLocation>
        <location evidence="1">Cell membrane</location>
        <topology evidence="1">Multi-pass membrane protein</topology>
    </subcellularLocation>
</comment>
<gene>
    <name evidence="10" type="ORF">SAMN05444143_10434</name>
</gene>
<dbReference type="GO" id="GO:0005886">
    <property type="term" value="C:plasma membrane"/>
    <property type="evidence" value="ECO:0007669"/>
    <property type="project" value="UniProtKB-SubCell"/>
</dbReference>
<dbReference type="InterPro" id="IPR024528">
    <property type="entry name" value="ThrE_2"/>
</dbReference>
<evidence type="ECO:0000256" key="6">
    <source>
        <dbReference type="ARBA" id="ARBA00023136"/>
    </source>
</evidence>
<evidence type="ECO:0000256" key="8">
    <source>
        <dbReference type="SAM" id="Phobius"/>
    </source>
</evidence>
<evidence type="ECO:0000256" key="5">
    <source>
        <dbReference type="ARBA" id="ARBA00022989"/>
    </source>
</evidence>
<feature type="transmembrane region" description="Helical" evidence="8">
    <location>
        <begin position="31"/>
        <end position="49"/>
    </location>
</feature>
<feature type="domain" description="Threonine/Serine exporter ThrE" evidence="9">
    <location>
        <begin position="15"/>
        <end position="147"/>
    </location>
</feature>
<keyword evidence="6 8" id="KW-0472">Membrane</keyword>
<dbReference type="InterPro" id="IPR050539">
    <property type="entry name" value="ThrE_Dicarb/AminoAcid_Exp"/>
</dbReference>
<feature type="transmembrane region" description="Helical" evidence="8">
    <location>
        <begin position="6"/>
        <end position="24"/>
    </location>
</feature>
<name>A0A1I4UXP2_9FLAO</name>
<comment type="similarity">
    <text evidence="7">Belongs to the ThrE exporter (TC 2.A.79) family.</text>
</comment>
<keyword evidence="5 8" id="KW-1133">Transmembrane helix</keyword>
<dbReference type="AlphaFoldDB" id="A0A1I4UXP2"/>
<feature type="transmembrane region" description="Helical" evidence="8">
    <location>
        <begin position="55"/>
        <end position="74"/>
    </location>
</feature>
<dbReference type="GO" id="GO:0015744">
    <property type="term" value="P:succinate transport"/>
    <property type="evidence" value="ECO:0007669"/>
    <property type="project" value="TreeGrafter"/>
</dbReference>
<feature type="transmembrane region" description="Helical" evidence="8">
    <location>
        <begin position="86"/>
        <end position="108"/>
    </location>
</feature>
<dbReference type="Proteomes" id="UP000182961">
    <property type="component" value="Unassembled WGS sequence"/>
</dbReference>
<evidence type="ECO:0000256" key="2">
    <source>
        <dbReference type="ARBA" id="ARBA00022475"/>
    </source>
</evidence>
<evidence type="ECO:0000256" key="3">
    <source>
        <dbReference type="ARBA" id="ARBA00022519"/>
    </source>
</evidence>
<keyword evidence="4 8" id="KW-0812">Transmembrane</keyword>
<dbReference type="EMBL" id="FOUT01000004">
    <property type="protein sequence ID" value="SFM93797.1"/>
    <property type="molecule type" value="Genomic_DNA"/>
</dbReference>
<evidence type="ECO:0000256" key="7">
    <source>
        <dbReference type="ARBA" id="ARBA00034125"/>
    </source>
</evidence>
<accession>A0A1I4UXP2</accession>
<dbReference type="eggNOG" id="COG3610">
    <property type="taxonomic scope" value="Bacteria"/>
</dbReference>
<keyword evidence="3" id="KW-0997">Cell inner membrane</keyword>
<keyword evidence="11" id="KW-1185">Reference proteome</keyword>